<dbReference type="Proteomes" id="UP000677804">
    <property type="component" value="Chromosome"/>
</dbReference>
<name>A0ABX8DBT1_9CELL</name>
<sequence length="136" mass="14064">MPLRTFTGMSRRDIARDLAGGGVAADQRPSPGGARVTFHSGRFFGPQRGAQISLGPGRLVLVSAGVAVRTEDVVLLGEDDDGDVELVTRTGASLVLDPKHFRGTAGPWQRFVAAMPPGVERSKRGAAALTSGAVAG</sequence>
<gene>
    <name evidence="1" type="ORF">KG103_07415</name>
</gene>
<accession>A0ABX8DBT1</accession>
<organism evidence="1 2">
    <name type="scientific">Cellulomonas wangleii</name>
    <dbReference type="NCBI Taxonomy" id="2816956"/>
    <lineage>
        <taxon>Bacteria</taxon>
        <taxon>Bacillati</taxon>
        <taxon>Actinomycetota</taxon>
        <taxon>Actinomycetes</taxon>
        <taxon>Micrococcales</taxon>
        <taxon>Cellulomonadaceae</taxon>
        <taxon>Cellulomonas</taxon>
    </lineage>
</organism>
<reference evidence="1 2" key="1">
    <citation type="submission" date="2021-05" db="EMBL/GenBank/DDBJ databases">
        <title>Novel species in genus Cellulomonas.</title>
        <authorList>
            <person name="Zhang G."/>
        </authorList>
    </citation>
    <scope>NUCLEOTIDE SEQUENCE [LARGE SCALE GENOMIC DNA]</scope>
    <source>
        <strain evidence="2">zg-ZUI222</strain>
    </source>
</reference>
<keyword evidence="2" id="KW-1185">Reference proteome</keyword>
<proteinExistence type="predicted"/>
<evidence type="ECO:0000313" key="1">
    <source>
        <dbReference type="EMBL" id="QVI63662.1"/>
    </source>
</evidence>
<evidence type="ECO:0000313" key="2">
    <source>
        <dbReference type="Proteomes" id="UP000677804"/>
    </source>
</evidence>
<protein>
    <submittedName>
        <fullName evidence="1">Uncharacterized protein</fullName>
    </submittedName>
</protein>
<dbReference type="EMBL" id="CP074405">
    <property type="protein sequence ID" value="QVI63662.1"/>
    <property type="molecule type" value="Genomic_DNA"/>
</dbReference>
<dbReference type="RefSeq" id="WP_207341430.1">
    <property type="nucleotide sequence ID" value="NZ_CP074405.1"/>
</dbReference>